<dbReference type="GO" id="GO:0008237">
    <property type="term" value="F:metallopeptidase activity"/>
    <property type="evidence" value="ECO:0007669"/>
    <property type="project" value="InterPro"/>
</dbReference>
<evidence type="ECO:0000256" key="1">
    <source>
        <dbReference type="ARBA" id="ARBA00010893"/>
    </source>
</evidence>
<dbReference type="GO" id="GO:0008180">
    <property type="term" value="C:COP9 signalosome"/>
    <property type="evidence" value="ECO:0007669"/>
    <property type="project" value="TreeGrafter"/>
</dbReference>
<gene>
    <name evidence="3" type="ORF">H4R18_005666</name>
</gene>
<dbReference type="InterPro" id="IPR024969">
    <property type="entry name" value="EIF3F/CSN6-like_C"/>
</dbReference>
<dbReference type="Gene3D" id="3.40.140.10">
    <property type="entry name" value="Cytidine Deaminase, domain 2"/>
    <property type="match status" value="1"/>
</dbReference>
<keyword evidence="4" id="KW-1185">Reference proteome</keyword>
<proteinExistence type="inferred from homology"/>
<dbReference type="AlphaFoldDB" id="A0A9W8H0W2"/>
<accession>A0A9W8H0W2</accession>
<name>A0A9W8H0W2_9FUNG</name>
<evidence type="ECO:0000313" key="3">
    <source>
        <dbReference type="EMBL" id="KAJ2776446.1"/>
    </source>
</evidence>
<dbReference type="PANTHER" id="PTHR10540:SF8">
    <property type="entry name" value="COP9 SIGNALOSOME COMPLEX SUBUNIT 6"/>
    <property type="match status" value="1"/>
</dbReference>
<protein>
    <recommendedName>
        <fullName evidence="2">JAB1/MPN/MOV34 metalloenzyme domain-containing protein</fullName>
    </recommendedName>
</protein>
<dbReference type="Pfam" id="PF01398">
    <property type="entry name" value="JAB"/>
    <property type="match status" value="1"/>
</dbReference>
<sequence>MARTQVTAVVHPLVLLNVSEHTTRTVACVRAGKASAPAVMCGALLGRRTDERVEVFLSFEVKPGADGGLDAGHFAVRLEQLKTIFPDYEPVGWYAVGAGTQPTREVARLHARVLADHPAALLLVFDAALADGPHGGAALPIAVYETLPPAPVERARLQWPQGGEGGYYVEAPGGGGGGDLVQAVRLVPVRVTLDSGEAERVAVEHVANVARLTTDGMLRGAGGDAAAAAAEGGDWSRMAAFLASQRNALEMLASDVAVLQAYVADVIADRAPFDPDVLQLVQRVLSSRPAVLGDEAFALADAQEQTDCRLAGYLAAVTGAAAAVRSLSQRANIALAGARNKHAAYVSPAPPDGMFGMAGMMGHGRHGHGRHRGFGSFR</sequence>
<dbReference type="InterPro" id="IPR000555">
    <property type="entry name" value="JAMM/MPN+_dom"/>
</dbReference>
<dbReference type="EMBL" id="JANBUL010000361">
    <property type="protein sequence ID" value="KAJ2776446.1"/>
    <property type="molecule type" value="Genomic_DNA"/>
</dbReference>
<evidence type="ECO:0000259" key="2">
    <source>
        <dbReference type="SMART" id="SM00232"/>
    </source>
</evidence>
<dbReference type="Pfam" id="PF13012">
    <property type="entry name" value="MitMem_reg"/>
    <property type="match status" value="1"/>
</dbReference>
<organism evidence="3 4">
    <name type="scientific">Coemansia javaensis</name>
    <dbReference type="NCBI Taxonomy" id="2761396"/>
    <lineage>
        <taxon>Eukaryota</taxon>
        <taxon>Fungi</taxon>
        <taxon>Fungi incertae sedis</taxon>
        <taxon>Zoopagomycota</taxon>
        <taxon>Kickxellomycotina</taxon>
        <taxon>Kickxellomycetes</taxon>
        <taxon>Kickxellales</taxon>
        <taxon>Kickxellaceae</taxon>
        <taxon>Coemansia</taxon>
    </lineage>
</organism>
<comment type="caution">
    <text evidence="3">The sequence shown here is derived from an EMBL/GenBank/DDBJ whole genome shotgun (WGS) entry which is preliminary data.</text>
</comment>
<reference evidence="3" key="1">
    <citation type="submission" date="2022-07" db="EMBL/GenBank/DDBJ databases">
        <title>Phylogenomic reconstructions and comparative analyses of Kickxellomycotina fungi.</title>
        <authorList>
            <person name="Reynolds N.K."/>
            <person name="Stajich J.E."/>
            <person name="Barry K."/>
            <person name="Grigoriev I.V."/>
            <person name="Crous P."/>
            <person name="Smith M.E."/>
        </authorList>
    </citation>
    <scope>NUCLEOTIDE SEQUENCE</scope>
    <source>
        <strain evidence="3">NBRC 105414</strain>
    </source>
</reference>
<feature type="domain" description="JAB1/MPN/MOV34 metalloenzyme" evidence="2">
    <location>
        <begin position="7"/>
        <end position="149"/>
    </location>
</feature>
<dbReference type="PANTHER" id="PTHR10540">
    <property type="entry name" value="EUKARYOTIC TRANSLATION INITIATION FACTOR 3 SUBUNIT F-RELATED"/>
    <property type="match status" value="1"/>
</dbReference>
<dbReference type="OrthoDB" id="1378at2759"/>
<dbReference type="Proteomes" id="UP001140217">
    <property type="component" value="Unassembled WGS sequence"/>
</dbReference>
<evidence type="ECO:0000313" key="4">
    <source>
        <dbReference type="Proteomes" id="UP001140217"/>
    </source>
</evidence>
<dbReference type="SMART" id="SM00232">
    <property type="entry name" value="JAB_MPN"/>
    <property type="match status" value="1"/>
</dbReference>
<comment type="similarity">
    <text evidence="1">Belongs to the peptidase M67A family. CSN6 subfamily.</text>
</comment>